<evidence type="ECO:0000313" key="3">
    <source>
        <dbReference type="Proteomes" id="UP000828390"/>
    </source>
</evidence>
<reference evidence="2" key="1">
    <citation type="journal article" date="2019" name="bioRxiv">
        <title>The Genome of the Zebra Mussel, Dreissena polymorpha: A Resource for Invasive Species Research.</title>
        <authorList>
            <person name="McCartney M.A."/>
            <person name="Auch B."/>
            <person name="Kono T."/>
            <person name="Mallez S."/>
            <person name="Zhang Y."/>
            <person name="Obille A."/>
            <person name="Becker A."/>
            <person name="Abrahante J.E."/>
            <person name="Garbe J."/>
            <person name="Badalamenti J.P."/>
            <person name="Herman A."/>
            <person name="Mangelson H."/>
            <person name="Liachko I."/>
            <person name="Sullivan S."/>
            <person name="Sone E.D."/>
            <person name="Koren S."/>
            <person name="Silverstein K.A.T."/>
            <person name="Beckman K.B."/>
            <person name="Gohl D.M."/>
        </authorList>
    </citation>
    <scope>NUCLEOTIDE SEQUENCE</scope>
    <source>
        <strain evidence="2">Duluth1</strain>
        <tissue evidence="2">Whole animal</tissue>
    </source>
</reference>
<proteinExistence type="predicted"/>
<evidence type="ECO:0000313" key="2">
    <source>
        <dbReference type="EMBL" id="KAH3740511.1"/>
    </source>
</evidence>
<keyword evidence="3" id="KW-1185">Reference proteome</keyword>
<protein>
    <submittedName>
        <fullName evidence="2">Uncharacterized protein</fullName>
    </submittedName>
</protein>
<name>A0A9D4D9Z4_DREPO</name>
<dbReference type="Proteomes" id="UP000828390">
    <property type="component" value="Unassembled WGS sequence"/>
</dbReference>
<evidence type="ECO:0000256" key="1">
    <source>
        <dbReference type="SAM" id="MobiDB-lite"/>
    </source>
</evidence>
<feature type="region of interest" description="Disordered" evidence="1">
    <location>
        <begin position="49"/>
        <end position="70"/>
    </location>
</feature>
<dbReference type="EMBL" id="JAIWYP010000011">
    <property type="protein sequence ID" value="KAH3740511.1"/>
    <property type="molecule type" value="Genomic_DNA"/>
</dbReference>
<sequence>MDGSHSFSKRSTLQTFQEYLGFIDTKTFEPCITDDHVAGLVEDMQESTIESANKQHKQDMTTSGVLRSIQ</sequence>
<gene>
    <name evidence="2" type="ORF">DPMN_047217</name>
</gene>
<comment type="caution">
    <text evidence="2">The sequence shown here is derived from an EMBL/GenBank/DDBJ whole genome shotgun (WGS) entry which is preliminary data.</text>
</comment>
<dbReference type="AlphaFoldDB" id="A0A9D4D9Z4"/>
<reference evidence="2" key="2">
    <citation type="submission" date="2020-11" db="EMBL/GenBank/DDBJ databases">
        <authorList>
            <person name="McCartney M.A."/>
            <person name="Auch B."/>
            <person name="Kono T."/>
            <person name="Mallez S."/>
            <person name="Becker A."/>
            <person name="Gohl D.M."/>
            <person name="Silverstein K.A.T."/>
            <person name="Koren S."/>
            <person name="Bechman K.B."/>
            <person name="Herman A."/>
            <person name="Abrahante J.E."/>
            <person name="Garbe J."/>
        </authorList>
    </citation>
    <scope>NUCLEOTIDE SEQUENCE</scope>
    <source>
        <strain evidence="2">Duluth1</strain>
        <tissue evidence="2">Whole animal</tissue>
    </source>
</reference>
<organism evidence="2 3">
    <name type="scientific">Dreissena polymorpha</name>
    <name type="common">Zebra mussel</name>
    <name type="synonym">Mytilus polymorpha</name>
    <dbReference type="NCBI Taxonomy" id="45954"/>
    <lineage>
        <taxon>Eukaryota</taxon>
        <taxon>Metazoa</taxon>
        <taxon>Spiralia</taxon>
        <taxon>Lophotrochozoa</taxon>
        <taxon>Mollusca</taxon>
        <taxon>Bivalvia</taxon>
        <taxon>Autobranchia</taxon>
        <taxon>Heteroconchia</taxon>
        <taxon>Euheterodonta</taxon>
        <taxon>Imparidentia</taxon>
        <taxon>Neoheterodontei</taxon>
        <taxon>Myida</taxon>
        <taxon>Dreissenoidea</taxon>
        <taxon>Dreissenidae</taxon>
        <taxon>Dreissena</taxon>
    </lineage>
</organism>
<feature type="compositionally biased region" description="Polar residues" evidence="1">
    <location>
        <begin position="60"/>
        <end position="70"/>
    </location>
</feature>
<accession>A0A9D4D9Z4</accession>